<evidence type="ECO:0000313" key="2">
    <source>
        <dbReference type="EMBL" id="TCD66302.1"/>
    </source>
</evidence>
<proteinExistence type="predicted"/>
<dbReference type="Proteomes" id="UP000292702">
    <property type="component" value="Unassembled WGS sequence"/>
</dbReference>
<reference evidence="2 3" key="1">
    <citation type="submission" date="2018-11" db="EMBL/GenBank/DDBJ databases">
        <title>Genome assembly of Steccherinum ochraceum LE-BIN_3174, the white-rot fungus of the Steccherinaceae family (The Residual Polyporoid clade, Polyporales, Basidiomycota).</title>
        <authorList>
            <person name="Fedorova T.V."/>
            <person name="Glazunova O.A."/>
            <person name="Landesman E.O."/>
            <person name="Moiseenko K.V."/>
            <person name="Psurtseva N.V."/>
            <person name="Savinova O.S."/>
            <person name="Shakhova N.V."/>
            <person name="Tyazhelova T.V."/>
            <person name="Vasina D.V."/>
        </authorList>
    </citation>
    <scope>NUCLEOTIDE SEQUENCE [LARGE SCALE GENOMIC DNA]</scope>
    <source>
        <strain evidence="2 3">LE-BIN_3174</strain>
    </source>
</reference>
<gene>
    <name evidence="2" type="ORF">EIP91_001548</name>
</gene>
<feature type="region of interest" description="Disordered" evidence="1">
    <location>
        <begin position="159"/>
        <end position="178"/>
    </location>
</feature>
<keyword evidence="3" id="KW-1185">Reference proteome</keyword>
<feature type="compositionally biased region" description="Polar residues" evidence="1">
    <location>
        <begin position="220"/>
        <end position="231"/>
    </location>
</feature>
<sequence length="248" mass="28084">MPSHPPEHQAILDSLKRSFSYLDDRALGSTEVQQFIPEPEYKALVGRFRELRAQHAILDWTTAFPTIYTTKKTVKNFIVKATLPRKCRSLEKQAQKWRKDADLVVLKNVAAAADRECQHVRKEKLDRYRRKYPTSIFDRNIACGTMSSPTVSEFAVPPRWEARSGSESNQSLPIDGGRQPATVPWLVTTDIDDQTSSLPSPGLSSRRSTISDPKRPTPWLTRTPSGNSLMNTPVVTETFRVRTISTCR</sequence>
<dbReference type="OrthoDB" id="3251128at2759"/>
<evidence type="ECO:0000313" key="3">
    <source>
        <dbReference type="Proteomes" id="UP000292702"/>
    </source>
</evidence>
<comment type="caution">
    <text evidence="2">The sequence shown here is derived from an EMBL/GenBank/DDBJ whole genome shotgun (WGS) entry which is preliminary data.</text>
</comment>
<evidence type="ECO:0000256" key="1">
    <source>
        <dbReference type="SAM" id="MobiDB-lite"/>
    </source>
</evidence>
<protein>
    <submittedName>
        <fullName evidence="2">Uncharacterized protein</fullName>
    </submittedName>
</protein>
<organism evidence="2 3">
    <name type="scientific">Steccherinum ochraceum</name>
    <dbReference type="NCBI Taxonomy" id="92696"/>
    <lineage>
        <taxon>Eukaryota</taxon>
        <taxon>Fungi</taxon>
        <taxon>Dikarya</taxon>
        <taxon>Basidiomycota</taxon>
        <taxon>Agaricomycotina</taxon>
        <taxon>Agaricomycetes</taxon>
        <taxon>Polyporales</taxon>
        <taxon>Steccherinaceae</taxon>
        <taxon>Steccherinum</taxon>
    </lineage>
</organism>
<name>A0A4R0RGD3_9APHY</name>
<dbReference type="AlphaFoldDB" id="A0A4R0RGD3"/>
<accession>A0A4R0RGD3</accession>
<feature type="region of interest" description="Disordered" evidence="1">
    <location>
        <begin position="192"/>
        <end position="231"/>
    </location>
</feature>
<dbReference type="EMBL" id="RWJN01000140">
    <property type="protein sequence ID" value="TCD66302.1"/>
    <property type="molecule type" value="Genomic_DNA"/>
</dbReference>
<feature type="compositionally biased region" description="Low complexity" evidence="1">
    <location>
        <begin position="195"/>
        <end position="208"/>
    </location>
</feature>